<keyword evidence="2" id="KW-0235">DNA replication</keyword>
<dbReference type="GO" id="GO:0009295">
    <property type="term" value="C:nucleoid"/>
    <property type="evidence" value="ECO:0007669"/>
    <property type="project" value="TreeGrafter"/>
</dbReference>
<organism evidence="5 6">
    <name type="scientific">Pelagibaculum spongiae</name>
    <dbReference type="NCBI Taxonomy" id="2080658"/>
    <lineage>
        <taxon>Bacteria</taxon>
        <taxon>Pseudomonadati</taxon>
        <taxon>Pseudomonadota</taxon>
        <taxon>Gammaproteobacteria</taxon>
        <taxon>Oceanospirillales</taxon>
        <taxon>Pelagibaculum</taxon>
    </lineage>
</organism>
<dbReference type="InterPro" id="IPR011344">
    <property type="entry name" value="ssDNA-bd"/>
</dbReference>
<dbReference type="PROSITE" id="PS50935">
    <property type="entry name" value="SSB"/>
    <property type="match status" value="1"/>
</dbReference>
<keyword evidence="2" id="KW-0234">DNA repair</keyword>
<comment type="caution">
    <text evidence="5">The sequence shown here is derived from an EMBL/GenBank/DDBJ whole genome shotgun (WGS) entry which is preliminary data.</text>
</comment>
<dbReference type="SUPFAM" id="SSF50249">
    <property type="entry name" value="Nucleic acid-binding proteins"/>
    <property type="match status" value="1"/>
</dbReference>
<dbReference type="EMBL" id="QDDL01000009">
    <property type="protein sequence ID" value="PVZ65715.1"/>
    <property type="molecule type" value="Genomic_DNA"/>
</dbReference>
<dbReference type="GO" id="GO:0003697">
    <property type="term" value="F:single-stranded DNA binding"/>
    <property type="evidence" value="ECO:0007669"/>
    <property type="project" value="UniProtKB-UniRule"/>
</dbReference>
<dbReference type="Gene3D" id="2.40.50.140">
    <property type="entry name" value="Nucleic acid-binding proteins"/>
    <property type="match status" value="1"/>
</dbReference>
<dbReference type="GO" id="GO:0006260">
    <property type="term" value="P:DNA replication"/>
    <property type="evidence" value="ECO:0007669"/>
    <property type="project" value="UniProtKB-UniRule"/>
</dbReference>
<sequence length="237" mass="25952">MAARGVNKVILVGNVGKDPEVRYSGNGSAIANLTLATSDSWTDQSGQKQEKTEWHRVVFFGKLAEVVEKYIKKGSKLYVEGKLQTRKWQGQDGQDKYTTEVVIDGFSGQMQMLDSRGGDQQGGGYQQQQQQGGYQQPAQQPQAQPAYQQQPQAQQPAYQQPAAQQQQAAPAYQQPAPQAQQPAAQPAYQQPAAQPQQAAPAYQQPAQQQRPAAQPQQAPAVQQPPAGFDDFDDDIPF</sequence>
<dbReference type="GO" id="GO:0006281">
    <property type="term" value="P:DNA repair"/>
    <property type="evidence" value="ECO:0007669"/>
    <property type="project" value="UniProtKB-UniRule"/>
</dbReference>
<evidence type="ECO:0000256" key="3">
    <source>
        <dbReference type="RuleBase" id="RU000524"/>
    </source>
</evidence>
<reference evidence="5 6" key="1">
    <citation type="submission" date="2018-04" db="EMBL/GenBank/DDBJ databases">
        <title>Thalassorhabdus spongiae gen. nov., sp. nov., isolated from a marine sponge in South-West Iceland.</title>
        <authorList>
            <person name="Knobloch S."/>
            <person name="Daussin A."/>
            <person name="Johannsson R."/>
            <person name="Marteinsson V.T."/>
        </authorList>
    </citation>
    <scope>NUCLEOTIDE SEQUENCE [LARGE SCALE GENOMIC DNA]</scope>
    <source>
        <strain evidence="5 6">Hp12</strain>
    </source>
</reference>
<keyword evidence="1 2" id="KW-0238">DNA-binding</keyword>
<feature type="short sequence motif" description="Important for interaction with partner proteins" evidence="2">
    <location>
        <begin position="232"/>
        <end position="237"/>
    </location>
</feature>
<keyword evidence="2" id="KW-0233">DNA recombination</keyword>
<dbReference type="InterPro" id="IPR000424">
    <property type="entry name" value="Primosome_PriB/ssb"/>
</dbReference>
<dbReference type="Pfam" id="PF00436">
    <property type="entry name" value="SSB"/>
    <property type="match status" value="1"/>
</dbReference>
<evidence type="ECO:0000313" key="5">
    <source>
        <dbReference type="EMBL" id="PVZ65715.1"/>
    </source>
</evidence>
<dbReference type="RefSeq" id="WP_116688454.1">
    <property type="nucleotide sequence ID" value="NZ_CAWNYD010000009.1"/>
</dbReference>
<dbReference type="Proteomes" id="UP000244906">
    <property type="component" value="Unassembled WGS sequence"/>
</dbReference>
<feature type="region of interest" description="Disordered" evidence="4">
    <location>
        <begin position="111"/>
        <end position="237"/>
    </location>
</feature>
<dbReference type="CDD" id="cd04496">
    <property type="entry name" value="SSB_OBF"/>
    <property type="match status" value="1"/>
</dbReference>
<accession>A0A2V1GX48</accession>
<protein>
    <recommendedName>
        <fullName evidence="2 3">Single-stranded DNA-binding protein</fullName>
        <shortName evidence="2">SSB</shortName>
    </recommendedName>
</protein>
<comment type="subunit">
    <text evidence="2">Homotetramer.</text>
</comment>
<comment type="function">
    <text evidence="2">Plays an important role in DNA replication, recombination and repair. Binds to ssDNA and to an array of partner proteins to recruit them to their sites of action during DNA metabolism.</text>
</comment>
<dbReference type="GO" id="GO:0006310">
    <property type="term" value="P:DNA recombination"/>
    <property type="evidence" value="ECO:0007669"/>
    <property type="project" value="UniProtKB-UniRule"/>
</dbReference>
<feature type="compositionally biased region" description="Low complexity" evidence="4">
    <location>
        <begin position="126"/>
        <end position="227"/>
    </location>
</feature>
<evidence type="ECO:0000313" key="6">
    <source>
        <dbReference type="Proteomes" id="UP000244906"/>
    </source>
</evidence>
<dbReference type="InterPro" id="IPR012340">
    <property type="entry name" value="NA-bd_OB-fold"/>
</dbReference>
<gene>
    <name evidence="5" type="ORF">DC094_17710</name>
</gene>
<evidence type="ECO:0000256" key="4">
    <source>
        <dbReference type="SAM" id="MobiDB-lite"/>
    </source>
</evidence>
<proteinExistence type="inferred from homology"/>
<dbReference type="AlphaFoldDB" id="A0A2V1GX48"/>
<keyword evidence="6" id="KW-1185">Reference proteome</keyword>
<comment type="caution">
    <text evidence="2">Lacks conserved residue(s) required for the propagation of feature annotation.</text>
</comment>
<dbReference type="PANTHER" id="PTHR10302">
    <property type="entry name" value="SINGLE-STRANDED DNA-BINDING PROTEIN"/>
    <property type="match status" value="1"/>
</dbReference>
<dbReference type="OrthoDB" id="9809878at2"/>
<keyword evidence="2" id="KW-0227">DNA damage</keyword>
<dbReference type="PANTHER" id="PTHR10302:SF27">
    <property type="entry name" value="SINGLE-STRANDED DNA-BINDING PROTEIN"/>
    <property type="match status" value="1"/>
</dbReference>
<name>A0A2V1GX48_9GAMM</name>
<evidence type="ECO:0000256" key="2">
    <source>
        <dbReference type="HAMAP-Rule" id="MF_00984"/>
    </source>
</evidence>
<dbReference type="HAMAP" id="MF_00984">
    <property type="entry name" value="SSB"/>
    <property type="match status" value="1"/>
</dbReference>
<evidence type="ECO:0000256" key="1">
    <source>
        <dbReference type="ARBA" id="ARBA00023125"/>
    </source>
</evidence>
<dbReference type="NCBIfam" id="TIGR00621">
    <property type="entry name" value="ssb"/>
    <property type="match status" value="1"/>
</dbReference>